<evidence type="ECO:0000256" key="2">
    <source>
        <dbReference type="ARBA" id="ARBA00022714"/>
    </source>
</evidence>
<accession>A0ABV7ET92</accession>
<dbReference type="Pfam" id="PF00111">
    <property type="entry name" value="Fer2"/>
    <property type="match status" value="1"/>
</dbReference>
<keyword evidence="5" id="KW-0411">Iron-sulfur</keyword>
<gene>
    <name evidence="8" type="ORF">ACFOSU_14715</name>
</gene>
<dbReference type="SUPFAM" id="SSF54292">
    <property type="entry name" value="2Fe-2S ferredoxin-like"/>
    <property type="match status" value="1"/>
</dbReference>
<evidence type="ECO:0000256" key="5">
    <source>
        <dbReference type="ARBA" id="ARBA00023014"/>
    </source>
</evidence>
<evidence type="ECO:0000256" key="3">
    <source>
        <dbReference type="ARBA" id="ARBA00022723"/>
    </source>
</evidence>
<evidence type="ECO:0000256" key="6">
    <source>
        <dbReference type="ARBA" id="ARBA00034078"/>
    </source>
</evidence>
<dbReference type="CDD" id="cd00207">
    <property type="entry name" value="fer2"/>
    <property type="match status" value="1"/>
</dbReference>
<comment type="similarity">
    <text evidence="1">Belongs to the adrenodoxin/putidaredoxin family.</text>
</comment>
<dbReference type="RefSeq" id="WP_380690691.1">
    <property type="nucleotide sequence ID" value="NZ_JBHRSS010000007.1"/>
</dbReference>
<keyword evidence="2" id="KW-0001">2Fe-2S</keyword>
<keyword evidence="9" id="KW-1185">Reference proteome</keyword>
<dbReference type="EMBL" id="JBHRSS010000007">
    <property type="protein sequence ID" value="MFC3105131.1"/>
    <property type="molecule type" value="Genomic_DNA"/>
</dbReference>
<dbReference type="InterPro" id="IPR001041">
    <property type="entry name" value="2Fe-2S_ferredoxin-type"/>
</dbReference>
<evidence type="ECO:0000313" key="8">
    <source>
        <dbReference type="EMBL" id="MFC3105131.1"/>
    </source>
</evidence>
<dbReference type="PRINTS" id="PR00355">
    <property type="entry name" value="ADRENODOXIN"/>
</dbReference>
<keyword evidence="4" id="KW-0408">Iron</keyword>
<dbReference type="InterPro" id="IPR001055">
    <property type="entry name" value="Adrenodoxin-like"/>
</dbReference>
<dbReference type="PROSITE" id="PS51085">
    <property type="entry name" value="2FE2S_FER_2"/>
    <property type="match status" value="1"/>
</dbReference>
<sequence>MPHIVVIDRYGGEHRLEAAPGRKVMEIIRDAGLPIEASCGGCCACATCHCYIDDGWLHALAPADVEELDMLDMAFDVEAQSRLTCQIRFSEALDGLRLTLAPN</sequence>
<proteinExistence type="inferred from homology"/>
<dbReference type="Gene3D" id="3.10.20.30">
    <property type="match status" value="1"/>
</dbReference>
<dbReference type="InterPro" id="IPR036010">
    <property type="entry name" value="2Fe-2S_ferredoxin-like_sf"/>
</dbReference>
<evidence type="ECO:0000256" key="1">
    <source>
        <dbReference type="ARBA" id="ARBA00010914"/>
    </source>
</evidence>
<comment type="caution">
    <text evidence="8">The sequence shown here is derived from an EMBL/GenBank/DDBJ whole genome shotgun (WGS) entry which is preliminary data.</text>
</comment>
<protein>
    <submittedName>
        <fullName evidence="8">2Fe-2S iron-sulfur cluster-binding protein</fullName>
    </submittedName>
</protein>
<dbReference type="InterPro" id="IPR012675">
    <property type="entry name" value="Beta-grasp_dom_sf"/>
</dbReference>
<reference evidence="9" key="1">
    <citation type="journal article" date="2019" name="Int. J. Syst. Evol. Microbiol.">
        <title>The Global Catalogue of Microorganisms (GCM) 10K type strain sequencing project: providing services to taxonomists for standard genome sequencing and annotation.</title>
        <authorList>
            <consortium name="The Broad Institute Genomics Platform"/>
            <consortium name="The Broad Institute Genome Sequencing Center for Infectious Disease"/>
            <person name="Wu L."/>
            <person name="Ma J."/>
        </authorList>
    </citation>
    <scope>NUCLEOTIDE SEQUENCE [LARGE SCALE GENOMIC DNA]</scope>
    <source>
        <strain evidence="9">KCTC 52640</strain>
    </source>
</reference>
<evidence type="ECO:0000256" key="4">
    <source>
        <dbReference type="ARBA" id="ARBA00023004"/>
    </source>
</evidence>
<keyword evidence="3" id="KW-0479">Metal-binding</keyword>
<feature type="domain" description="2Fe-2S ferredoxin-type" evidence="7">
    <location>
        <begin position="3"/>
        <end position="103"/>
    </location>
</feature>
<comment type="cofactor">
    <cofactor evidence="6">
        <name>[2Fe-2S] cluster</name>
        <dbReference type="ChEBI" id="CHEBI:190135"/>
    </cofactor>
</comment>
<evidence type="ECO:0000259" key="7">
    <source>
        <dbReference type="PROSITE" id="PS51085"/>
    </source>
</evidence>
<dbReference type="PANTHER" id="PTHR23426">
    <property type="entry name" value="FERREDOXIN/ADRENODOXIN"/>
    <property type="match status" value="1"/>
</dbReference>
<dbReference type="Proteomes" id="UP001595462">
    <property type="component" value="Unassembled WGS sequence"/>
</dbReference>
<name>A0ABV7ET92_9GAMM</name>
<dbReference type="PANTHER" id="PTHR23426:SF65">
    <property type="entry name" value="FERREDOXIN-2, MITOCHONDRIAL"/>
    <property type="match status" value="1"/>
</dbReference>
<organism evidence="8 9">
    <name type="scientific">Salinisphaera aquimarina</name>
    <dbReference type="NCBI Taxonomy" id="2094031"/>
    <lineage>
        <taxon>Bacteria</taxon>
        <taxon>Pseudomonadati</taxon>
        <taxon>Pseudomonadota</taxon>
        <taxon>Gammaproteobacteria</taxon>
        <taxon>Salinisphaerales</taxon>
        <taxon>Salinisphaeraceae</taxon>
        <taxon>Salinisphaera</taxon>
    </lineage>
</organism>
<evidence type="ECO:0000313" key="9">
    <source>
        <dbReference type="Proteomes" id="UP001595462"/>
    </source>
</evidence>